<accession>A0ABP6X5B4</accession>
<evidence type="ECO:0000313" key="3">
    <source>
        <dbReference type="EMBL" id="GAA3561703.1"/>
    </source>
</evidence>
<dbReference type="GO" id="GO:0016787">
    <property type="term" value="F:hydrolase activity"/>
    <property type="evidence" value="ECO:0007669"/>
    <property type="project" value="UniProtKB-KW"/>
</dbReference>
<proteinExistence type="predicted"/>
<gene>
    <name evidence="3" type="ORF">GCM10022419_047960</name>
</gene>
<keyword evidence="4" id="KW-1185">Reference proteome</keyword>
<sequence>MTSQREPRNGPQEPAGLRSTYLPCPEGRLHVYSAGEHGPPVLLLSGAGVDNAILSWRHLIPALAPRHRVLALDWPKQGRSRPWTGRATHERMLRCISQVLDHFQLGSASLAGLSQGGALALAYAIDHPKRVDRLVALAPAGILSFPPGVHQALWLTAKLPLLNRTLPGLMFRSRAGVARFAEQALFAGPVPDLAEIVDEIVEEVGHGGAGSSDWQNASIGPLRMRVDLRPRLHRITAPTLLIQGDRDRGVSHERTRAAAALIPGARLEILEGNGHWVNRQSPGRVNELIAAFLNPMDGVDPLG</sequence>
<reference evidence="4" key="1">
    <citation type="journal article" date="2019" name="Int. J. Syst. Evol. Microbiol.">
        <title>The Global Catalogue of Microorganisms (GCM) 10K type strain sequencing project: providing services to taxonomists for standard genome sequencing and annotation.</title>
        <authorList>
            <consortium name="The Broad Institute Genomics Platform"/>
            <consortium name="The Broad Institute Genome Sequencing Center for Infectious Disease"/>
            <person name="Wu L."/>
            <person name="Ma J."/>
        </authorList>
    </citation>
    <scope>NUCLEOTIDE SEQUENCE [LARGE SCALE GENOMIC DNA]</scope>
    <source>
        <strain evidence="4">JCM 17326</strain>
    </source>
</reference>
<dbReference type="PANTHER" id="PTHR43798:SF33">
    <property type="entry name" value="HYDROLASE, PUTATIVE (AFU_ORTHOLOGUE AFUA_2G14860)-RELATED"/>
    <property type="match status" value="1"/>
</dbReference>
<feature type="domain" description="AB hydrolase-1" evidence="2">
    <location>
        <begin position="39"/>
        <end position="278"/>
    </location>
</feature>
<dbReference type="EMBL" id="BAABDQ010000010">
    <property type="protein sequence ID" value="GAA3561703.1"/>
    <property type="molecule type" value="Genomic_DNA"/>
</dbReference>
<protein>
    <submittedName>
        <fullName evidence="3">Alpha/beta fold hydrolase</fullName>
    </submittedName>
</protein>
<dbReference type="InterPro" id="IPR029058">
    <property type="entry name" value="AB_hydrolase_fold"/>
</dbReference>
<dbReference type="Proteomes" id="UP001500630">
    <property type="component" value="Unassembled WGS sequence"/>
</dbReference>
<dbReference type="InterPro" id="IPR000639">
    <property type="entry name" value="Epox_hydrolase-like"/>
</dbReference>
<dbReference type="PRINTS" id="PR00412">
    <property type="entry name" value="EPOXHYDRLASE"/>
</dbReference>
<dbReference type="SUPFAM" id="SSF53474">
    <property type="entry name" value="alpha/beta-Hydrolases"/>
    <property type="match status" value="1"/>
</dbReference>
<dbReference type="Pfam" id="PF00561">
    <property type="entry name" value="Abhydrolase_1"/>
    <property type="match status" value="1"/>
</dbReference>
<dbReference type="PANTHER" id="PTHR43798">
    <property type="entry name" value="MONOACYLGLYCEROL LIPASE"/>
    <property type="match status" value="1"/>
</dbReference>
<organism evidence="3 4">
    <name type="scientific">Nonomuraea rosea</name>
    <dbReference type="NCBI Taxonomy" id="638574"/>
    <lineage>
        <taxon>Bacteria</taxon>
        <taxon>Bacillati</taxon>
        <taxon>Actinomycetota</taxon>
        <taxon>Actinomycetes</taxon>
        <taxon>Streptosporangiales</taxon>
        <taxon>Streptosporangiaceae</taxon>
        <taxon>Nonomuraea</taxon>
    </lineage>
</organism>
<comment type="caution">
    <text evidence="3">The sequence shown here is derived from an EMBL/GenBank/DDBJ whole genome shotgun (WGS) entry which is preliminary data.</text>
</comment>
<evidence type="ECO:0000259" key="2">
    <source>
        <dbReference type="Pfam" id="PF00561"/>
    </source>
</evidence>
<evidence type="ECO:0000313" key="4">
    <source>
        <dbReference type="Proteomes" id="UP001500630"/>
    </source>
</evidence>
<evidence type="ECO:0000256" key="1">
    <source>
        <dbReference type="SAM" id="MobiDB-lite"/>
    </source>
</evidence>
<keyword evidence="3" id="KW-0378">Hydrolase</keyword>
<dbReference type="InterPro" id="IPR050266">
    <property type="entry name" value="AB_hydrolase_sf"/>
</dbReference>
<dbReference type="PRINTS" id="PR00111">
    <property type="entry name" value="ABHYDROLASE"/>
</dbReference>
<dbReference type="Gene3D" id="3.40.50.1820">
    <property type="entry name" value="alpha/beta hydrolase"/>
    <property type="match status" value="1"/>
</dbReference>
<feature type="region of interest" description="Disordered" evidence="1">
    <location>
        <begin position="1"/>
        <end position="20"/>
    </location>
</feature>
<name>A0ABP6X5B4_9ACTN</name>
<dbReference type="InterPro" id="IPR000073">
    <property type="entry name" value="AB_hydrolase_1"/>
</dbReference>